<dbReference type="EMBL" id="DXCN01000055">
    <property type="protein sequence ID" value="HIY95467.1"/>
    <property type="molecule type" value="Genomic_DNA"/>
</dbReference>
<dbReference type="Proteomes" id="UP000824134">
    <property type="component" value="Unassembled WGS sequence"/>
</dbReference>
<proteinExistence type="predicted"/>
<gene>
    <name evidence="1" type="ORF">H9821_07385</name>
</gene>
<name>A0A9D1ZS54_9MICC</name>
<dbReference type="AlphaFoldDB" id="A0A9D1ZS54"/>
<accession>A0A9D1ZS54</accession>
<reference evidence="1" key="2">
    <citation type="submission" date="2021-04" db="EMBL/GenBank/DDBJ databases">
        <authorList>
            <person name="Gilroy R."/>
        </authorList>
    </citation>
    <scope>NUCLEOTIDE SEQUENCE</scope>
    <source>
        <strain evidence="1">ChiHjej12B11-9195</strain>
    </source>
</reference>
<comment type="caution">
    <text evidence="1">The sequence shown here is derived from an EMBL/GenBank/DDBJ whole genome shotgun (WGS) entry which is preliminary data.</text>
</comment>
<sequence length="71" mass="7710">TPPASGLAVLTVRDTKATLEIDGNEYRTWDVNFNGSGAYQRAGFLIGGNSLRQQTPVSPVRISQIMAEGWE</sequence>
<feature type="non-terminal residue" evidence="1">
    <location>
        <position position="1"/>
    </location>
</feature>
<organism evidence="1 2">
    <name type="scientific">Candidatus Rothia avicola</name>
    <dbReference type="NCBI Taxonomy" id="2840478"/>
    <lineage>
        <taxon>Bacteria</taxon>
        <taxon>Bacillati</taxon>
        <taxon>Actinomycetota</taxon>
        <taxon>Actinomycetes</taxon>
        <taxon>Micrococcales</taxon>
        <taxon>Micrococcaceae</taxon>
        <taxon>Rothia</taxon>
    </lineage>
</organism>
<reference evidence="1" key="1">
    <citation type="journal article" date="2021" name="PeerJ">
        <title>Extensive microbial diversity within the chicken gut microbiome revealed by metagenomics and culture.</title>
        <authorList>
            <person name="Gilroy R."/>
            <person name="Ravi A."/>
            <person name="Getino M."/>
            <person name="Pursley I."/>
            <person name="Horton D.L."/>
            <person name="Alikhan N.F."/>
            <person name="Baker D."/>
            <person name="Gharbi K."/>
            <person name="Hall N."/>
            <person name="Watson M."/>
            <person name="Adriaenssens E.M."/>
            <person name="Foster-Nyarko E."/>
            <person name="Jarju S."/>
            <person name="Secka A."/>
            <person name="Antonio M."/>
            <person name="Oren A."/>
            <person name="Chaudhuri R.R."/>
            <person name="La Ragione R."/>
            <person name="Hildebrand F."/>
            <person name="Pallen M.J."/>
        </authorList>
    </citation>
    <scope>NUCLEOTIDE SEQUENCE</scope>
    <source>
        <strain evidence="1">ChiHjej12B11-9195</strain>
    </source>
</reference>
<evidence type="ECO:0000313" key="1">
    <source>
        <dbReference type="EMBL" id="HIY95467.1"/>
    </source>
</evidence>
<protein>
    <submittedName>
        <fullName evidence="1">Uncharacterized protein</fullName>
    </submittedName>
</protein>
<evidence type="ECO:0000313" key="2">
    <source>
        <dbReference type="Proteomes" id="UP000824134"/>
    </source>
</evidence>